<evidence type="ECO:0000313" key="3">
    <source>
        <dbReference type="Proteomes" id="UP001642360"/>
    </source>
</evidence>
<sequence length="136" mass="15674">MRYVLPLTVVKLLINLRELDISHCEMLEEIIEPEQDRAEIKEVEEIVTKKGGEEMAMEKIEFPQLSDLALRSLTNFTGFCSSKFELEFPSLIRLWIQSCRKMKTFCSRPVCALKIPNLGRIDCSDDIVIGWSPIKP</sequence>
<protein>
    <recommendedName>
        <fullName evidence="1">Disease resistance protein At4g27190-like leucine-rich repeats domain-containing protein</fullName>
    </recommendedName>
</protein>
<keyword evidence="3" id="KW-1185">Reference proteome</keyword>
<dbReference type="AlphaFoldDB" id="A0ABC8SBX1"/>
<gene>
    <name evidence="2" type="ORF">ILEXP_LOCUS23046</name>
</gene>
<dbReference type="EMBL" id="CAUOFW020002569">
    <property type="protein sequence ID" value="CAK9154696.1"/>
    <property type="molecule type" value="Genomic_DNA"/>
</dbReference>
<dbReference type="InterPro" id="IPR032675">
    <property type="entry name" value="LRR_dom_sf"/>
</dbReference>
<evidence type="ECO:0000313" key="2">
    <source>
        <dbReference type="EMBL" id="CAK9154696.1"/>
    </source>
</evidence>
<evidence type="ECO:0000259" key="1">
    <source>
        <dbReference type="Pfam" id="PF23247"/>
    </source>
</evidence>
<organism evidence="2 3">
    <name type="scientific">Ilex paraguariensis</name>
    <name type="common">yerba mate</name>
    <dbReference type="NCBI Taxonomy" id="185542"/>
    <lineage>
        <taxon>Eukaryota</taxon>
        <taxon>Viridiplantae</taxon>
        <taxon>Streptophyta</taxon>
        <taxon>Embryophyta</taxon>
        <taxon>Tracheophyta</taxon>
        <taxon>Spermatophyta</taxon>
        <taxon>Magnoliopsida</taxon>
        <taxon>eudicotyledons</taxon>
        <taxon>Gunneridae</taxon>
        <taxon>Pentapetalae</taxon>
        <taxon>asterids</taxon>
        <taxon>campanulids</taxon>
        <taxon>Aquifoliales</taxon>
        <taxon>Aquifoliaceae</taxon>
        <taxon>Ilex</taxon>
    </lineage>
</organism>
<name>A0ABC8SBX1_9AQUA</name>
<dbReference type="Proteomes" id="UP001642360">
    <property type="component" value="Unassembled WGS sequence"/>
</dbReference>
<feature type="domain" description="Disease resistance protein At4g27190-like leucine-rich repeats" evidence="1">
    <location>
        <begin position="3"/>
        <end position="106"/>
    </location>
</feature>
<dbReference type="Gene3D" id="3.80.10.10">
    <property type="entry name" value="Ribonuclease Inhibitor"/>
    <property type="match status" value="1"/>
</dbReference>
<comment type="caution">
    <text evidence="2">The sequence shown here is derived from an EMBL/GenBank/DDBJ whole genome shotgun (WGS) entry which is preliminary data.</text>
</comment>
<reference evidence="2 3" key="1">
    <citation type="submission" date="2024-02" db="EMBL/GenBank/DDBJ databases">
        <authorList>
            <person name="Vignale AGUSTIN F."/>
            <person name="Sosa J E."/>
            <person name="Modenutti C."/>
        </authorList>
    </citation>
    <scope>NUCLEOTIDE SEQUENCE [LARGE SCALE GENOMIC DNA]</scope>
</reference>
<dbReference type="Pfam" id="PF23247">
    <property type="entry name" value="LRR_RPS2"/>
    <property type="match status" value="1"/>
</dbReference>
<dbReference type="InterPro" id="IPR057135">
    <property type="entry name" value="At4g27190-like_LRR"/>
</dbReference>
<dbReference type="SUPFAM" id="SSF52047">
    <property type="entry name" value="RNI-like"/>
    <property type="match status" value="1"/>
</dbReference>
<accession>A0ABC8SBX1</accession>
<proteinExistence type="predicted"/>